<dbReference type="InParanoid" id="A0A1E7FGN1"/>
<evidence type="ECO:0000313" key="3">
    <source>
        <dbReference type="EMBL" id="OEU17316.1"/>
    </source>
</evidence>
<dbReference type="InterPro" id="IPR049227">
    <property type="entry name" value="DUF6824"/>
</dbReference>
<gene>
    <name evidence="3" type="ORF">FRACYDRAFT_184666</name>
</gene>
<dbReference type="Pfam" id="PF20710">
    <property type="entry name" value="DUF6824"/>
    <property type="match status" value="1"/>
</dbReference>
<dbReference type="OrthoDB" id="42226at2759"/>
<feature type="region of interest" description="Disordered" evidence="1">
    <location>
        <begin position="1"/>
        <end position="20"/>
    </location>
</feature>
<evidence type="ECO:0000259" key="2">
    <source>
        <dbReference type="Pfam" id="PF20710"/>
    </source>
</evidence>
<dbReference type="Proteomes" id="UP000095751">
    <property type="component" value="Unassembled WGS sequence"/>
</dbReference>
<feature type="compositionally biased region" description="Polar residues" evidence="1">
    <location>
        <begin position="1"/>
        <end position="14"/>
    </location>
</feature>
<dbReference type="KEGG" id="fcy:FRACYDRAFT_184666"/>
<evidence type="ECO:0000313" key="4">
    <source>
        <dbReference type="Proteomes" id="UP000095751"/>
    </source>
</evidence>
<sequence>MASCVGQFSSTQKVDSGGETIVRIDTPNPNDVLCGRGGNINSHRGNEQFRAFVEKRKRVYLTARFKREKRLIASSIVNEIRAMDPPGRFLARMGSLKDNNGYWYDIGNEKARDKTSQALRENAPSIRAEIETEIN</sequence>
<proteinExistence type="predicted"/>
<feature type="domain" description="DUF6824" evidence="2">
    <location>
        <begin position="31"/>
        <end position="121"/>
    </location>
</feature>
<name>A0A1E7FGN1_9STRA</name>
<reference evidence="3 4" key="1">
    <citation type="submission" date="2016-09" db="EMBL/GenBank/DDBJ databases">
        <title>Extensive genetic diversity and differential bi-allelic expression allows diatom success in the polar Southern Ocean.</title>
        <authorList>
            <consortium name="DOE Joint Genome Institute"/>
            <person name="Mock T."/>
            <person name="Otillar R.P."/>
            <person name="Strauss J."/>
            <person name="Dupont C."/>
            <person name="Frickenhaus S."/>
            <person name="Maumus F."/>
            <person name="Mcmullan M."/>
            <person name="Sanges R."/>
            <person name="Schmutz J."/>
            <person name="Toseland A."/>
            <person name="Valas R."/>
            <person name="Veluchamy A."/>
            <person name="Ward B.J."/>
            <person name="Allen A."/>
            <person name="Barry K."/>
            <person name="Falciatore A."/>
            <person name="Ferrante M."/>
            <person name="Fortunato A.E."/>
            <person name="Gloeckner G."/>
            <person name="Gruber A."/>
            <person name="Hipkin R."/>
            <person name="Janech M."/>
            <person name="Kroth P."/>
            <person name="Leese F."/>
            <person name="Lindquist E."/>
            <person name="Lyon B.R."/>
            <person name="Martin J."/>
            <person name="Mayer C."/>
            <person name="Parker M."/>
            <person name="Quesneville H."/>
            <person name="Raymond J."/>
            <person name="Uhlig C."/>
            <person name="Valentin K.U."/>
            <person name="Worden A.Z."/>
            <person name="Armbrust E.V."/>
            <person name="Bowler C."/>
            <person name="Green B."/>
            <person name="Moulton V."/>
            <person name="Van Oosterhout C."/>
            <person name="Grigoriev I."/>
        </authorList>
    </citation>
    <scope>NUCLEOTIDE SEQUENCE [LARGE SCALE GENOMIC DNA]</scope>
    <source>
        <strain evidence="3 4">CCMP1102</strain>
    </source>
</reference>
<evidence type="ECO:0000256" key="1">
    <source>
        <dbReference type="SAM" id="MobiDB-lite"/>
    </source>
</evidence>
<organism evidence="3 4">
    <name type="scientific">Fragilariopsis cylindrus CCMP1102</name>
    <dbReference type="NCBI Taxonomy" id="635003"/>
    <lineage>
        <taxon>Eukaryota</taxon>
        <taxon>Sar</taxon>
        <taxon>Stramenopiles</taxon>
        <taxon>Ochrophyta</taxon>
        <taxon>Bacillariophyta</taxon>
        <taxon>Bacillariophyceae</taxon>
        <taxon>Bacillariophycidae</taxon>
        <taxon>Bacillariales</taxon>
        <taxon>Bacillariaceae</taxon>
        <taxon>Fragilariopsis</taxon>
    </lineage>
</organism>
<dbReference type="AlphaFoldDB" id="A0A1E7FGN1"/>
<protein>
    <recommendedName>
        <fullName evidence="2">DUF6824 domain-containing protein</fullName>
    </recommendedName>
</protein>
<accession>A0A1E7FGN1</accession>
<keyword evidence="4" id="KW-1185">Reference proteome</keyword>
<dbReference type="EMBL" id="KV784357">
    <property type="protein sequence ID" value="OEU17316.1"/>
    <property type="molecule type" value="Genomic_DNA"/>
</dbReference>
<feature type="non-terminal residue" evidence="3">
    <location>
        <position position="135"/>
    </location>
</feature>